<sequence length="65" mass="7253">MDFKTDNLVFLYLACILAGFAIIKISTTAAILISLKPILIIIAVIVILLFSFLIIWKGIKTLMKK</sequence>
<organism evidence="2 3">
    <name type="scientific">Litchfieldia luteola</name>
    <dbReference type="NCBI Taxonomy" id="682179"/>
    <lineage>
        <taxon>Bacteria</taxon>
        <taxon>Bacillati</taxon>
        <taxon>Bacillota</taxon>
        <taxon>Bacilli</taxon>
        <taxon>Bacillales</taxon>
        <taxon>Bacillaceae</taxon>
        <taxon>Litchfieldia</taxon>
    </lineage>
</organism>
<feature type="transmembrane region" description="Helical" evidence="1">
    <location>
        <begin position="38"/>
        <end position="56"/>
    </location>
</feature>
<gene>
    <name evidence="2" type="ORF">IMZ08_05540</name>
</gene>
<keyword evidence="1" id="KW-0812">Transmembrane</keyword>
<reference evidence="2 3" key="1">
    <citation type="submission" date="2020-10" db="EMBL/GenBank/DDBJ databases">
        <title>Bacillus sp. HD4P25, an endophyte from a halophyte.</title>
        <authorList>
            <person name="Sun J.-Q."/>
        </authorList>
    </citation>
    <scope>NUCLEOTIDE SEQUENCE [LARGE SCALE GENOMIC DNA]</scope>
    <source>
        <strain evidence="2 3">YIM 93174</strain>
    </source>
</reference>
<comment type="caution">
    <text evidence="2">The sequence shown here is derived from an EMBL/GenBank/DDBJ whole genome shotgun (WGS) entry which is preliminary data.</text>
</comment>
<evidence type="ECO:0000313" key="2">
    <source>
        <dbReference type="EMBL" id="MBE4907526.1"/>
    </source>
</evidence>
<evidence type="ECO:0000256" key="1">
    <source>
        <dbReference type="SAM" id="Phobius"/>
    </source>
</evidence>
<keyword evidence="1" id="KW-0472">Membrane</keyword>
<protein>
    <submittedName>
        <fullName evidence="2">Uncharacterized protein</fullName>
    </submittedName>
</protein>
<accession>A0ABR9QGA6</accession>
<name>A0ABR9QGA6_9BACI</name>
<dbReference type="EMBL" id="JADCLJ010000011">
    <property type="protein sequence ID" value="MBE4907526.1"/>
    <property type="molecule type" value="Genomic_DNA"/>
</dbReference>
<keyword evidence="1" id="KW-1133">Transmembrane helix</keyword>
<dbReference type="RefSeq" id="WP_193535005.1">
    <property type="nucleotide sequence ID" value="NZ_JADCLJ010000011.1"/>
</dbReference>
<keyword evidence="3" id="KW-1185">Reference proteome</keyword>
<feature type="transmembrane region" description="Helical" evidence="1">
    <location>
        <begin position="9"/>
        <end position="32"/>
    </location>
</feature>
<proteinExistence type="predicted"/>
<evidence type="ECO:0000313" key="3">
    <source>
        <dbReference type="Proteomes" id="UP001516662"/>
    </source>
</evidence>
<dbReference type="Proteomes" id="UP001516662">
    <property type="component" value="Unassembled WGS sequence"/>
</dbReference>